<dbReference type="Pfam" id="PF04205">
    <property type="entry name" value="FMN_bind"/>
    <property type="match status" value="1"/>
</dbReference>
<dbReference type="EC" id="7.2.1.1" evidence="16 17"/>
<protein>
    <recommendedName>
        <fullName evidence="16 17">Na(+)-translocating NADH-quinone reductase subunit C</fullName>
        <shortName evidence="16 17">Na(+)-NQR subunit C</shortName>
        <shortName evidence="16 17">Na(+)-translocating NQR subunit C</shortName>
        <ecNumber evidence="16 17">7.2.1.1</ecNumber>
    </recommendedName>
    <alternativeName>
        <fullName evidence="16 17">NQR complex subunit C</fullName>
    </alternativeName>
    <alternativeName>
        <fullName evidence="16 17">NQR-1 subunit C</fullName>
    </alternativeName>
</protein>
<evidence type="ECO:0000256" key="12">
    <source>
        <dbReference type="ARBA" id="ARBA00023065"/>
    </source>
</evidence>
<keyword evidence="12 16" id="KW-0406">Ion transport</keyword>
<keyword evidence="10 16" id="KW-0520">NAD</keyword>
<keyword evidence="11 16" id="KW-0915">Sodium</keyword>
<accession>A0A5C8KZM7</accession>
<evidence type="ECO:0000256" key="9">
    <source>
        <dbReference type="ARBA" id="ARBA00022989"/>
    </source>
</evidence>
<evidence type="ECO:0000259" key="19">
    <source>
        <dbReference type="SMART" id="SM00900"/>
    </source>
</evidence>
<dbReference type="NCBIfam" id="TIGR01938">
    <property type="entry name" value="nqrC"/>
    <property type="match status" value="1"/>
</dbReference>
<comment type="function">
    <text evidence="16">NQR complex catalyzes the reduction of ubiquinone-1 to ubiquinol by two successive reactions, coupled with the transport of Na(+) ions from the cytoplasm to the periplasm. NqrA to NqrE are probably involved in the second step, the conversion of ubisemiquinone to ubiquinol.</text>
</comment>
<keyword evidence="4 16" id="KW-0597">Phosphoprotein</keyword>
<comment type="subunit">
    <text evidence="16 17">Composed of six subunits; NqrA, NqrB, NqrC, NqrD, NqrE and NqrF.</text>
</comment>
<evidence type="ECO:0000256" key="3">
    <source>
        <dbReference type="ARBA" id="ARBA00022519"/>
    </source>
</evidence>
<evidence type="ECO:0000256" key="14">
    <source>
        <dbReference type="ARBA" id="ARBA00023136"/>
    </source>
</evidence>
<evidence type="ECO:0000256" key="15">
    <source>
        <dbReference type="ARBA" id="ARBA00023201"/>
    </source>
</evidence>
<dbReference type="InterPro" id="IPR007329">
    <property type="entry name" value="FMN-bd"/>
</dbReference>
<evidence type="ECO:0000256" key="1">
    <source>
        <dbReference type="ARBA" id="ARBA00022448"/>
    </source>
</evidence>
<dbReference type="GO" id="GO:0010181">
    <property type="term" value="F:FMN binding"/>
    <property type="evidence" value="ECO:0007669"/>
    <property type="project" value="UniProtKB-UniRule"/>
</dbReference>
<evidence type="ECO:0000256" key="10">
    <source>
        <dbReference type="ARBA" id="ARBA00023027"/>
    </source>
</evidence>
<evidence type="ECO:0000256" key="13">
    <source>
        <dbReference type="ARBA" id="ARBA00023075"/>
    </source>
</evidence>
<keyword evidence="7 16" id="KW-0812">Transmembrane</keyword>
<evidence type="ECO:0000256" key="7">
    <source>
        <dbReference type="ARBA" id="ARBA00022692"/>
    </source>
</evidence>
<evidence type="ECO:0000256" key="6">
    <source>
        <dbReference type="ARBA" id="ARBA00022643"/>
    </source>
</evidence>
<feature type="transmembrane region" description="Helical" evidence="16">
    <location>
        <begin position="12"/>
        <end position="32"/>
    </location>
</feature>
<dbReference type="PANTHER" id="PTHR37838:SF1">
    <property type="entry name" value="NA(+)-TRANSLOCATING NADH-QUINONE REDUCTASE SUBUNIT C"/>
    <property type="match status" value="1"/>
</dbReference>
<evidence type="ECO:0000256" key="8">
    <source>
        <dbReference type="ARBA" id="ARBA00022967"/>
    </source>
</evidence>
<dbReference type="RefSeq" id="WP_147890895.1">
    <property type="nucleotide sequence ID" value="NZ_VRTS01000002.1"/>
</dbReference>
<dbReference type="GO" id="GO:0006814">
    <property type="term" value="P:sodium ion transport"/>
    <property type="evidence" value="ECO:0007669"/>
    <property type="project" value="UniProtKB-UniRule"/>
</dbReference>
<dbReference type="GO" id="GO:0005886">
    <property type="term" value="C:plasma membrane"/>
    <property type="evidence" value="ECO:0007669"/>
    <property type="project" value="UniProtKB-SubCell"/>
</dbReference>
<keyword evidence="2 16" id="KW-1003">Cell membrane</keyword>
<comment type="subcellular location">
    <subcellularLocation>
        <location evidence="16">Cell membrane</location>
        <topology evidence="16">Single-pass membrane protein</topology>
    </subcellularLocation>
</comment>
<evidence type="ECO:0000256" key="5">
    <source>
        <dbReference type="ARBA" id="ARBA00022630"/>
    </source>
</evidence>
<comment type="caution">
    <text evidence="20">The sequence shown here is derived from an EMBL/GenBank/DDBJ whole genome shotgun (WGS) entry which is preliminary data.</text>
</comment>
<keyword evidence="8 16" id="KW-1278">Translocase</keyword>
<feature type="modified residue" description="FMN phosphoryl threonine" evidence="16">
    <location>
        <position position="220"/>
    </location>
</feature>
<comment type="catalytic activity">
    <reaction evidence="16 17">
        <text>a ubiquinone + n Na(+)(in) + NADH + H(+) = a ubiquinol + n Na(+)(out) + NAD(+)</text>
        <dbReference type="Rhea" id="RHEA:47748"/>
        <dbReference type="Rhea" id="RHEA-COMP:9565"/>
        <dbReference type="Rhea" id="RHEA-COMP:9566"/>
        <dbReference type="ChEBI" id="CHEBI:15378"/>
        <dbReference type="ChEBI" id="CHEBI:16389"/>
        <dbReference type="ChEBI" id="CHEBI:17976"/>
        <dbReference type="ChEBI" id="CHEBI:29101"/>
        <dbReference type="ChEBI" id="CHEBI:57540"/>
        <dbReference type="ChEBI" id="CHEBI:57945"/>
        <dbReference type="EC" id="7.2.1.1"/>
    </reaction>
</comment>
<keyword evidence="21" id="KW-1185">Reference proteome</keyword>
<evidence type="ECO:0000313" key="21">
    <source>
        <dbReference type="Proteomes" id="UP000321248"/>
    </source>
</evidence>
<evidence type="ECO:0000256" key="18">
    <source>
        <dbReference type="SAM" id="MobiDB-lite"/>
    </source>
</evidence>
<sequence length="261" mass="28767">MAVNESIGNTLRVAFGVCLVCAVVVSTAAVTLRPAQEANRMQFRQVNILQTAGMYEPGTDVSAVFERIERRFVDLQTGEFVERDQSYDQQQASRDPEQSRALEHDPAGIRRQALVAEVYLARGEDGRLQSVVLPVHGYGLWSTMYGFIALERDLDTISGLRFYEHGETPGLGGEIENPRWLASWEGKELFDEGGNLAIEVLKGQAPAGSDHQIDGLSGATLTARGVNNLMRFWMGEEGFGPFLDQLRDRIDAGEFDQAGQG</sequence>
<keyword evidence="5 16" id="KW-0285">Flavoprotein</keyword>
<dbReference type="InterPro" id="IPR010204">
    <property type="entry name" value="NqrC"/>
</dbReference>
<evidence type="ECO:0000256" key="17">
    <source>
        <dbReference type="PIRNR" id="PIRNR009437"/>
    </source>
</evidence>
<dbReference type="EMBL" id="VRTS01000002">
    <property type="protein sequence ID" value="TXK64975.1"/>
    <property type="molecule type" value="Genomic_DNA"/>
</dbReference>
<dbReference type="OrthoDB" id="9786835at2"/>
<proteinExistence type="inferred from homology"/>
<keyword evidence="6 16" id="KW-0288">FMN</keyword>
<dbReference type="Proteomes" id="UP000321248">
    <property type="component" value="Unassembled WGS sequence"/>
</dbReference>
<gene>
    <name evidence="16" type="primary">nqrC</name>
    <name evidence="20" type="ORF">FU658_03935</name>
</gene>
<evidence type="ECO:0000256" key="2">
    <source>
        <dbReference type="ARBA" id="ARBA00022475"/>
    </source>
</evidence>
<dbReference type="NCBIfam" id="NF003749">
    <property type="entry name" value="PRK05346.1-5"/>
    <property type="match status" value="1"/>
</dbReference>
<organism evidence="20 21">
    <name type="scientific">Alkalisalibacterium limincola</name>
    <dbReference type="NCBI Taxonomy" id="2699169"/>
    <lineage>
        <taxon>Bacteria</taxon>
        <taxon>Pseudomonadati</taxon>
        <taxon>Pseudomonadota</taxon>
        <taxon>Gammaproteobacteria</taxon>
        <taxon>Lysobacterales</taxon>
        <taxon>Lysobacteraceae</taxon>
        <taxon>Alkalisalibacterium</taxon>
    </lineage>
</organism>
<evidence type="ECO:0000256" key="4">
    <source>
        <dbReference type="ARBA" id="ARBA00022553"/>
    </source>
</evidence>
<dbReference type="AlphaFoldDB" id="A0A5C8KZM7"/>
<keyword evidence="15 16" id="KW-0739">Sodium transport</keyword>
<comment type="cofactor">
    <cofactor evidence="16 17">
        <name>FMN</name>
        <dbReference type="ChEBI" id="CHEBI:58210"/>
    </cofactor>
</comment>
<name>A0A5C8KZM7_9GAMM</name>
<keyword evidence="9 16" id="KW-1133">Transmembrane helix</keyword>
<evidence type="ECO:0000313" key="20">
    <source>
        <dbReference type="EMBL" id="TXK64975.1"/>
    </source>
</evidence>
<feature type="region of interest" description="Disordered" evidence="18">
    <location>
        <begin position="84"/>
        <end position="103"/>
    </location>
</feature>
<keyword evidence="3" id="KW-0997">Cell inner membrane</keyword>
<feature type="compositionally biased region" description="Basic and acidic residues" evidence="18">
    <location>
        <begin position="94"/>
        <end position="103"/>
    </location>
</feature>
<reference evidence="20 21" key="1">
    <citation type="submission" date="2019-08" db="EMBL/GenBank/DDBJ databases">
        <authorList>
            <person name="Karlyshev A.V."/>
        </authorList>
    </citation>
    <scope>NUCLEOTIDE SEQUENCE [LARGE SCALE GENOMIC DNA]</scope>
    <source>
        <strain evidence="20 21">Alg18-2.2</strain>
    </source>
</reference>
<dbReference type="HAMAP" id="MF_00427">
    <property type="entry name" value="NqrC"/>
    <property type="match status" value="1"/>
</dbReference>
<keyword evidence="14 16" id="KW-0472">Membrane</keyword>
<keyword evidence="13 16" id="KW-0830">Ubiquinone</keyword>
<dbReference type="PANTHER" id="PTHR37838">
    <property type="entry name" value="NA(+)-TRANSLOCATING NADH-QUINONE REDUCTASE SUBUNIT C"/>
    <property type="match status" value="1"/>
</dbReference>
<dbReference type="PIRSF" id="PIRSF009437">
    <property type="entry name" value="NQR-1_subunit_C"/>
    <property type="match status" value="1"/>
</dbReference>
<keyword evidence="1 16" id="KW-0813">Transport</keyword>
<comment type="caution">
    <text evidence="16">Lacks conserved residue(s) required for the propagation of feature annotation.</text>
</comment>
<feature type="domain" description="FMN-binding" evidence="19">
    <location>
        <begin position="139"/>
        <end position="237"/>
    </location>
</feature>
<evidence type="ECO:0000256" key="11">
    <source>
        <dbReference type="ARBA" id="ARBA00023053"/>
    </source>
</evidence>
<comment type="similarity">
    <text evidence="16 17">Belongs to the NqrC family.</text>
</comment>
<evidence type="ECO:0000256" key="16">
    <source>
        <dbReference type="HAMAP-Rule" id="MF_00427"/>
    </source>
</evidence>
<dbReference type="SMART" id="SM00900">
    <property type="entry name" value="FMN_bind"/>
    <property type="match status" value="1"/>
</dbReference>
<dbReference type="GO" id="GO:0016655">
    <property type="term" value="F:oxidoreductase activity, acting on NAD(P)H, quinone or similar compound as acceptor"/>
    <property type="evidence" value="ECO:0007669"/>
    <property type="project" value="UniProtKB-UniRule"/>
</dbReference>